<dbReference type="InterPro" id="IPR001646">
    <property type="entry name" value="5peptide_repeat"/>
</dbReference>
<reference evidence="1" key="2">
    <citation type="submission" date="2024-05" db="EMBL/GenBank/DDBJ databases">
        <title>Identification and characterization of horizontal gene transfer across gut microbiota members of farm animals based on homology search.</title>
        <authorList>
            <person name="Schwarzerova J."/>
            <person name="Nykrynova M."/>
            <person name="Jureckova K."/>
            <person name="Cejkova D."/>
            <person name="Rychlik I."/>
        </authorList>
    </citation>
    <scope>NUCLEOTIDE SEQUENCE</scope>
    <source>
        <strain evidence="1">84_SSukc20</strain>
    </source>
</reference>
<evidence type="ECO:0000313" key="2">
    <source>
        <dbReference type="Proteomes" id="UP001167871"/>
    </source>
</evidence>
<dbReference type="RefSeq" id="WP_301640310.1">
    <property type="nucleotide sequence ID" value="NZ_JAUEII010000026.1"/>
</dbReference>
<reference evidence="1" key="1">
    <citation type="submission" date="2023-06" db="EMBL/GenBank/DDBJ databases">
        <authorList>
            <person name="Zeman M."/>
            <person name="Kubasova T."/>
            <person name="Jahodarova E."/>
            <person name="Nykrynova M."/>
            <person name="Rychlik I."/>
        </authorList>
    </citation>
    <scope>NUCLEOTIDE SEQUENCE</scope>
    <source>
        <strain evidence="1">84_SSukc20</strain>
    </source>
</reference>
<sequence>MKKIKGKWSDGVFLTEVNDTLKLLTQKGTELKGIDLSGIIISSNSPIKQLQNAHLYLSKLNDVNMSHSFISCFADISSWNHVDFSNTKFDRCTMCKSTVTGCIFIKSKLVINADDAIFCDCNFTDAKIGIGTFGYEYGGRRTKFINCDFTGAIFKHVEFRASKFTNCIFTGARFISCDLRGIKFEGNEPTIEQYERMKIPEMIPEHHISSRS</sequence>
<dbReference type="PANTHER" id="PTHR14136:SF17">
    <property type="entry name" value="BTB_POZ DOMAIN-CONTAINING PROTEIN KCTD9"/>
    <property type="match status" value="1"/>
</dbReference>
<dbReference type="Pfam" id="PF13599">
    <property type="entry name" value="Pentapeptide_4"/>
    <property type="match status" value="1"/>
</dbReference>
<dbReference type="SUPFAM" id="SSF141571">
    <property type="entry name" value="Pentapeptide repeat-like"/>
    <property type="match status" value="1"/>
</dbReference>
<accession>A0ABT7X7F8</accession>
<evidence type="ECO:0000313" key="1">
    <source>
        <dbReference type="EMBL" id="MDN0050020.1"/>
    </source>
</evidence>
<comment type="caution">
    <text evidence="1">The sequence shown here is derived from an EMBL/GenBank/DDBJ whole genome shotgun (WGS) entry which is preliminary data.</text>
</comment>
<dbReference type="InterPro" id="IPR051082">
    <property type="entry name" value="Pentapeptide-BTB/POZ_domain"/>
</dbReference>
<organism evidence="1 2">
    <name type="scientific">Bacteroides gallinaceum</name>
    <dbReference type="NCBI Taxonomy" id="1462571"/>
    <lineage>
        <taxon>Bacteria</taxon>
        <taxon>Pseudomonadati</taxon>
        <taxon>Bacteroidota</taxon>
        <taxon>Bacteroidia</taxon>
        <taxon>Bacteroidales</taxon>
        <taxon>Bacteroidaceae</taxon>
        <taxon>Bacteroides</taxon>
    </lineage>
</organism>
<name>A0ABT7X7F8_9BACE</name>
<dbReference type="PANTHER" id="PTHR14136">
    <property type="entry name" value="BTB_POZ DOMAIN-CONTAINING PROTEIN KCTD9"/>
    <property type="match status" value="1"/>
</dbReference>
<dbReference type="Proteomes" id="UP001167871">
    <property type="component" value="Unassembled WGS sequence"/>
</dbReference>
<proteinExistence type="predicted"/>
<keyword evidence="2" id="KW-1185">Reference proteome</keyword>
<dbReference type="Gene3D" id="2.160.20.80">
    <property type="entry name" value="E3 ubiquitin-protein ligase SopA"/>
    <property type="match status" value="1"/>
</dbReference>
<protein>
    <submittedName>
        <fullName evidence="1">Pentapeptide repeat-containing protein</fullName>
    </submittedName>
</protein>
<dbReference type="EMBL" id="JAUEII010000026">
    <property type="protein sequence ID" value="MDN0050020.1"/>
    <property type="molecule type" value="Genomic_DNA"/>
</dbReference>
<gene>
    <name evidence="1" type="ORF">QVO10_11595</name>
</gene>